<feature type="compositionally biased region" description="Low complexity" evidence="1">
    <location>
        <begin position="1"/>
        <end position="14"/>
    </location>
</feature>
<reference evidence="2 3" key="1">
    <citation type="journal article" date="2018" name="Plant J.">
        <title>Genome sequences of Chlorella sorokiniana UTEX 1602 and Micractinium conductrix SAG 241.80: implications to maltose excretion by a green alga.</title>
        <authorList>
            <person name="Arriola M.B."/>
            <person name="Velmurugan N."/>
            <person name="Zhang Y."/>
            <person name="Plunkett M.H."/>
            <person name="Hondzo H."/>
            <person name="Barney B.M."/>
        </authorList>
    </citation>
    <scope>NUCLEOTIDE SEQUENCE [LARGE SCALE GENOMIC DNA]</scope>
    <source>
        <strain evidence="3">UTEX 1602</strain>
    </source>
</reference>
<feature type="compositionally biased region" description="Low complexity" evidence="1">
    <location>
        <begin position="29"/>
        <end position="42"/>
    </location>
</feature>
<feature type="region of interest" description="Disordered" evidence="1">
    <location>
        <begin position="347"/>
        <end position="406"/>
    </location>
</feature>
<feature type="compositionally biased region" description="Low complexity" evidence="1">
    <location>
        <begin position="207"/>
        <end position="217"/>
    </location>
</feature>
<feature type="compositionally biased region" description="Low complexity" evidence="1">
    <location>
        <begin position="360"/>
        <end position="391"/>
    </location>
</feature>
<feature type="compositionally biased region" description="Pro residues" evidence="1">
    <location>
        <begin position="15"/>
        <end position="28"/>
    </location>
</feature>
<dbReference type="OrthoDB" id="514591at2759"/>
<dbReference type="Proteomes" id="UP000239899">
    <property type="component" value="Unassembled WGS sequence"/>
</dbReference>
<feature type="region of interest" description="Disordered" evidence="1">
    <location>
        <begin position="442"/>
        <end position="489"/>
    </location>
</feature>
<dbReference type="STRING" id="3076.A0A2P6TCI7"/>
<keyword evidence="3" id="KW-1185">Reference proteome</keyword>
<feature type="compositionally biased region" description="Gly residues" evidence="1">
    <location>
        <begin position="70"/>
        <end position="98"/>
    </location>
</feature>
<accession>A0A2P6TCI7</accession>
<dbReference type="AlphaFoldDB" id="A0A2P6TCI7"/>
<evidence type="ECO:0000313" key="3">
    <source>
        <dbReference type="Proteomes" id="UP000239899"/>
    </source>
</evidence>
<protein>
    <submittedName>
        <fullName evidence="2">Magnesium-chelatase subunit</fullName>
    </submittedName>
</protein>
<comment type="caution">
    <text evidence="2">The sequence shown here is derived from an EMBL/GenBank/DDBJ whole genome shotgun (WGS) entry which is preliminary data.</text>
</comment>
<feature type="compositionally biased region" description="Basic and acidic residues" evidence="1">
    <location>
        <begin position="43"/>
        <end position="69"/>
    </location>
</feature>
<feature type="compositionally biased region" description="Gly residues" evidence="1">
    <location>
        <begin position="466"/>
        <end position="484"/>
    </location>
</feature>
<dbReference type="EMBL" id="LHPG02000024">
    <property type="protein sequence ID" value="PRW20346.1"/>
    <property type="molecule type" value="Genomic_DNA"/>
</dbReference>
<feature type="compositionally biased region" description="Low complexity" evidence="1">
    <location>
        <begin position="234"/>
        <end position="256"/>
    </location>
</feature>
<feature type="region of interest" description="Disordered" evidence="1">
    <location>
        <begin position="1"/>
        <end position="104"/>
    </location>
</feature>
<feature type="region of interest" description="Disordered" evidence="1">
    <location>
        <begin position="184"/>
        <end position="259"/>
    </location>
</feature>
<sequence length="872" mass="88466">MHLALAAGRAASRLPGPPPPPQLPPRPARAPLRVRGLPLLPARHNDARTVAARDRKLTGRNTETIRHDSGGGGSYSNRHGGSGNGGGGGGDGSDGSSGDGHEEHNPRRLLLLATLRWLAAGALAAAALVAALPSLLSHPAGLKLVLAAVNLASPLALTVHLDSAQLGWQQPLLLSGLRLVERSGGSGEGDYSSSDDEEPLPVPQPDSAAASSSSGSSTQQGGRLRGLRRRRDAAAAPATAASAGQAVEGDSAAAASSRRRRTLVSVERVSTTRTLWQLLHGGGAVDCVVSKPQIDCTLNASGMPRLLAALQQAKVLPQAHPAPAQQAAGTAAVAALAVPSTTALAGQPAGQNGGAGGGASKASSSSSKAQASARQAGRSAAAAAAAAAPSKQRQRHDDSSDSEAEEAVLPVHRAVGQRGSSADKQPVSPAALLGYMMPAQGLKRSTQQREPQRAQQEAQPPAQQAGGSGSGAAGSDGSAAGGSSGSRSWVPESLQVASSAVKVTGEVNTGKLSLCVSEGALLVPIEARELLGKHLHFEVLQGASAIEEAAADEQPAAPASTSAVGSSTAGAAAGAAAAKRPPAAKWVRQRPAVLLPWGSGMPQMPVQLRLDGELMQFSLQGWQTTKGFTYLRRPVEARMRFTPALSKYLLTHLHPLLGGTVGMKGATVVEARLIPHDGLLPTSQATVRIEPLSVEIGESPVLRSTVGVLAEVVKKLKLSAGAKAELSPLQATLSSDGRLTAERLDVRIKTGLGPWSQGLHLVSWGAAALRPPASLDATLAVPGDALAALGLPALPEGTGLPLHIGGTPSKPEVEVGRASKQLALLVAKQQAAKLGGGKGGAIQFLVDQVQQIGWTPESIGVPLPPPLPPTVK</sequence>
<evidence type="ECO:0000313" key="2">
    <source>
        <dbReference type="EMBL" id="PRW20346.1"/>
    </source>
</evidence>
<organism evidence="2 3">
    <name type="scientific">Chlorella sorokiniana</name>
    <name type="common">Freshwater green alga</name>
    <dbReference type="NCBI Taxonomy" id="3076"/>
    <lineage>
        <taxon>Eukaryota</taxon>
        <taxon>Viridiplantae</taxon>
        <taxon>Chlorophyta</taxon>
        <taxon>core chlorophytes</taxon>
        <taxon>Trebouxiophyceae</taxon>
        <taxon>Chlorellales</taxon>
        <taxon>Chlorellaceae</taxon>
        <taxon>Chlorella clade</taxon>
        <taxon>Chlorella</taxon>
    </lineage>
</organism>
<name>A0A2P6TCI7_CHLSO</name>
<gene>
    <name evidence="2" type="ORF">C2E21_9065</name>
</gene>
<proteinExistence type="predicted"/>
<evidence type="ECO:0000256" key="1">
    <source>
        <dbReference type="SAM" id="MobiDB-lite"/>
    </source>
</evidence>
<feature type="compositionally biased region" description="Low complexity" evidence="1">
    <location>
        <begin position="453"/>
        <end position="465"/>
    </location>
</feature>